<organism evidence="1 2">
    <name type="scientific">Chryseobacterium arachidis</name>
    <dbReference type="NCBI Taxonomy" id="1416778"/>
    <lineage>
        <taxon>Bacteria</taxon>
        <taxon>Pseudomonadati</taxon>
        <taxon>Bacteroidota</taxon>
        <taxon>Flavobacteriia</taxon>
        <taxon>Flavobacteriales</taxon>
        <taxon>Weeksellaceae</taxon>
        <taxon>Chryseobacterium group</taxon>
        <taxon>Chryseobacterium</taxon>
    </lineage>
</organism>
<keyword evidence="2" id="KW-1185">Reference proteome</keyword>
<dbReference type="AlphaFoldDB" id="A0A1M5LH74"/>
<gene>
    <name evidence="1" type="ORF">SAMN05443633_11942</name>
</gene>
<proteinExistence type="predicted"/>
<protein>
    <submittedName>
        <fullName evidence="1">Uncharacterized protein</fullName>
    </submittedName>
</protein>
<dbReference type="EMBL" id="FQUT01000019">
    <property type="protein sequence ID" value="SHG64290.1"/>
    <property type="molecule type" value="Genomic_DNA"/>
</dbReference>
<name>A0A1M5LH74_9FLAO</name>
<evidence type="ECO:0000313" key="2">
    <source>
        <dbReference type="Proteomes" id="UP000184518"/>
    </source>
</evidence>
<dbReference type="InterPro" id="IPR058074">
    <property type="entry name" value="Bacteriocin-like"/>
</dbReference>
<dbReference type="Proteomes" id="UP000184518">
    <property type="component" value="Unassembled WGS sequence"/>
</dbReference>
<reference evidence="2" key="1">
    <citation type="submission" date="2016-11" db="EMBL/GenBank/DDBJ databases">
        <authorList>
            <person name="Varghese N."/>
            <person name="Submissions S."/>
        </authorList>
    </citation>
    <scope>NUCLEOTIDE SEQUENCE [LARGE SCALE GENOMIC DNA]</scope>
    <source>
        <strain evidence="2">DSM 27619</strain>
    </source>
</reference>
<evidence type="ECO:0000313" key="1">
    <source>
        <dbReference type="EMBL" id="SHG64290.1"/>
    </source>
</evidence>
<sequence>MYCIKNQKIINMKNLKALSRKQQKAISGGVQGPCTNYCVPKPLYTATCVRGWCVYTPVGPE</sequence>
<accession>A0A1M5LH74</accession>
<dbReference type="STRING" id="1416778.SAMN05443633_11942"/>
<dbReference type="NCBIfam" id="NF047798">
    <property type="entry name" value="leader_Chryseo"/>
    <property type="match status" value="1"/>
</dbReference>